<keyword evidence="2" id="KW-1185">Reference proteome</keyword>
<evidence type="ECO:0008006" key="3">
    <source>
        <dbReference type="Google" id="ProtNLM"/>
    </source>
</evidence>
<comment type="caution">
    <text evidence="1">The sequence shown here is derived from an EMBL/GenBank/DDBJ whole genome shotgun (WGS) entry which is preliminary data.</text>
</comment>
<organism evidence="1 2">
    <name type="scientific">Sphingomonas adhaesiva</name>
    <dbReference type="NCBI Taxonomy" id="28212"/>
    <lineage>
        <taxon>Bacteria</taxon>
        <taxon>Pseudomonadati</taxon>
        <taxon>Pseudomonadota</taxon>
        <taxon>Alphaproteobacteria</taxon>
        <taxon>Sphingomonadales</taxon>
        <taxon>Sphingomonadaceae</taxon>
        <taxon>Sphingomonas</taxon>
    </lineage>
</organism>
<dbReference type="AlphaFoldDB" id="A0A2A4I9C2"/>
<reference evidence="1 2" key="1">
    <citation type="submission" date="2017-09" db="EMBL/GenBank/DDBJ databases">
        <title>Sphingomonas adhaesiva DSM 7418, whole genome shotgun sequence.</title>
        <authorList>
            <person name="Feng G."/>
            <person name="Zhu H."/>
        </authorList>
    </citation>
    <scope>NUCLEOTIDE SEQUENCE [LARGE SCALE GENOMIC DNA]</scope>
    <source>
        <strain evidence="1 2">DSM 7418</strain>
    </source>
</reference>
<name>A0A2A4I9C2_9SPHN</name>
<dbReference type="InterPro" id="IPR023214">
    <property type="entry name" value="HAD_sf"/>
</dbReference>
<dbReference type="Gene3D" id="3.40.50.1000">
    <property type="entry name" value="HAD superfamily/HAD-like"/>
    <property type="match status" value="1"/>
</dbReference>
<gene>
    <name evidence="1" type="ORF">COA07_07560</name>
</gene>
<protein>
    <recommendedName>
        <fullName evidence="3">HAD family hydrolase</fullName>
    </recommendedName>
</protein>
<evidence type="ECO:0000313" key="1">
    <source>
        <dbReference type="EMBL" id="PCG14400.1"/>
    </source>
</evidence>
<dbReference type="SUPFAM" id="SSF56784">
    <property type="entry name" value="HAD-like"/>
    <property type="match status" value="1"/>
</dbReference>
<dbReference type="InterPro" id="IPR036412">
    <property type="entry name" value="HAD-like_sf"/>
</dbReference>
<dbReference type="RefSeq" id="WP_066713610.1">
    <property type="nucleotide sequence ID" value="NZ_NWVC01000003.1"/>
</dbReference>
<dbReference type="EMBL" id="NWVC01000003">
    <property type="protein sequence ID" value="PCG14400.1"/>
    <property type="molecule type" value="Genomic_DNA"/>
</dbReference>
<accession>A0A2A4I9C2</accession>
<proteinExistence type="predicted"/>
<evidence type="ECO:0000313" key="2">
    <source>
        <dbReference type="Proteomes" id="UP000218323"/>
    </source>
</evidence>
<dbReference type="Proteomes" id="UP000218323">
    <property type="component" value="Unassembled WGS sequence"/>
</dbReference>
<sequence>MTRPHPRGTRPLLICDCDEVLLHMLRHFSAWLDEAHDVDFAFGSWELAKNMKRRGDGPPLTQEEMRGFLGGFFPHQMARQTLVPHARESLAWLAERADIVILTNLQDDCRTHRIEQLTAFGIEHRVECNQGGKGGPVAQLVAEHGDPVTVFVDDLPHHHQSVAEHAPGVWRLHMVSEPELAPGVPTAPAAHARIDDWRAAREWIADRFAAGAAAAAA</sequence>